<protein>
    <submittedName>
        <fullName evidence="1">Uncharacterized protein</fullName>
    </submittedName>
</protein>
<dbReference type="InterPro" id="IPR036873">
    <property type="entry name" value="Rhodanese-like_dom_sf"/>
</dbReference>
<accession>A0ABQ6ZQD5</accession>
<dbReference type="SUPFAM" id="SSF52821">
    <property type="entry name" value="Rhodanese/Cell cycle control phosphatase"/>
    <property type="match status" value="1"/>
</dbReference>
<keyword evidence="2" id="KW-1185">Reference proteome</keyword>
<dbReference type="EMBL" id="JXDI01000003">
    <property type="protein sequence ID" value="KAF2406556.1"/>
    <property type="molecule type" value="Genomic_DNA"/>
</dbReference>
<name>A0ABQ6ZQD5_9PSED</name>
<dbReference type="Gene3D" id="3.40.250.10">
    <property type="entry name" value="Rhodanese-like domain"/>
    <property type="match status" value="1"/>
</dbReference>
<evidence type="ECO:0000313" key="2">
    <source>
        <dbReference type="Proteomes" id="UP000748067"/>
    </source>
</evidence>
<reference evidence="1 2" key="1">
    <citation type="submission" date="2015-01" db="EMBL/GenBank/DDBJ databases">
        <title>Genome Sequence of Pseudomonas antarctica CMS 35.</title>
        <authorList>
            <person name="Voget S."/>
            <person name="Chow J."/>
            <person name="Daniel R."/>
            <person name="Streit W."/>
        </authorList>
    </citation>
    <scope>NUCLEOTIDE SEQUENCE [LARGE SCALE GENOMIC DNA]</scope>
    <source>
        <strain evidence="1 2">CMS 35</strain>
    </source>
</reference>
<organism evidence="1 2">
    <name type="scientific">Pseudomonas antarctica</name>
    <dbReference type="NCBI Taxonomy" id="219572"/>
    <lineage>
        <taxon>Bacteria</taxon>
        <taxon>Pseudomonadati</taxon>
        <taxon>Pseudomonadota</taxon>
        <taxon>Gammaproteobacteria</taxon>
        <taxon>Pseudomonadales</taxon>
        <taxon>Pseudomonadaceae</taxon>
        <taxon>Pseudomonas</taxon>
    </lineage>
</organism>
<comment type="caution">
    <text evidence="1">The sequence shown here is derived from an EMBL/GenBank/DDBJ whole genome shotgun (WGS) entry which is preliminary data.</text>
</comment>
<evidence type="ECO:0000313" key="1">
    <source>
        <dbReference type="EMBL" id="KAF2406556.1"/>
    </source>
</evidence>
<proteinExistence type="predicted"/>
<sequence length="110" mass="11784">MRCPSYTSNNLGIGLAVNDTGPWPMATRSPSTMSASWLAQLGWDVPVLGFTPSVNYVKHHIPGARWALRAQLPEALAKVPAAERDVLTCASSSLARLAVADSRLANRVNL</sequence>
<dbReference type="Proteomes" id="UP000748067">
    <property type="component" value="Unassembled WGS sequence"/>
</dbReference>
<gene>
    <name evidence="1" type="ORF">PSAN_47320</name>
</gene>